<protein>
    <submittedName>
        <fullName evidence="1">DUF2071 domain-containing protein</fullName>
    </submittedName>
</protein>
<proteinExistence type="predicted"/>
<gene>
    <name evidence="1" type="ORF">H9650_09115</name>
</gene>
<dbReference type="PANTHER" id="PTHR39186">
    <property type="entry name" value="DUF2071 FAMILY PROTEIN"/>
    <property type="match status" value="1"/>
</dbReference>
<dbReference type="SUPFAM" id="SSF160104">
    <property type="entry name" value="Acetoacetate decarboxylase-like"/>
    <property type="match status" value="1"/>
</dbReference>
<dbReference type="Proteomes" id="UP000640786">
    <property type="component" value="Unassembled WGS sequence"/>
</dbReference>
<dbReference type="InterPro" id="IPR023375">
    <property type="entry name" value="ADC_dom_sf"/>
</dbReference>
<organism evidence="1 2">
    <name type="scientific">Psychrobacillus faecigallinarum</name>
    <dbReference type="NCBI Taxonomy" id="2762235"/>
    <lineage>
        <taxon>Bacteria</taxon>
        <taxon>Bacillati</taxon>
        <taxon>Bacillota</taxon>
        <taxon>Bacilli</taxon>
        <taxon>Bacillales</taxon>
        <taxon>Bacillaceae</taxon>
        <taxon>Psychrobacillus</taxon>
    </lineage>
</organism>
<accession>A0ABR8R915</accession>
<evidence type="ECO:0000313" key="1">
    <source>
        <dbReference type="EMBL" id="MBD7944278.1"/>
    </source>
</evidence>
<comment type="caution">
    <text evidence="1">The sequence shown here is derived from an EMBL/GenBank/DDBJ whole genome shotgun (WGS) entry which is preliminary data.</text>
</comment>
<reference evidence="1 2" key="1">
    <citation type="submission" date="2020-08" db="EMBL/GenBank/DDBJ databases">
        <title>A Genomic Blueprint of the Chicken Gut Microbiome.</title>
        <authorList>
            <person name="Gilroy R."/>
            <person name="Ravi A."/>
            <person name="Getino M."/>
            <person name="Pursley I."/>
            <person name="Horton D.L."/>
            <person name="Alikhan N.-F."/>
            <person name="Baker D."/>
            <person name="Gharbi K."/>
            <person name="Hall N."/>
            <person name="Watson M."/>
            <person name="Adriaenssens E.M."/>
            <person name="Foster-Nyarko E."/>
            <person name="Jarju S."/>
            <person name="Secka A."/>
            <person name="Antonio M."/>
            <person name="Oren A."/>
            <person name="Chaudhuri R."/>
            <person name="La Ragione R.M."/>
            <person name="Hildebrand F."/>
            <person name="Pallen M.J."/>
        </authorList>
    </citation>
    <scope>NUCLEOTIDE SEQUENCE [LARGE SCALE GENOMIC DNA]</scope>
    <source>
        <strain evidence="1 2">Sa2BUA9</strain>
    </source>
</reference>
<evidence type="ECO:0000313" key="2">
    <source>
        <dbReference type="Proteomes" id="UP000640786"/>
    </source>
</evidence>
<keyword evidence="2" id="KW-1185">Reference proteome</keyword>
<dbReference type="RefSeq" id="WP_151111602.1">
    <property type="nucleotide sequence ID" value="NZ_JACSQO010000003.1"/>
</dbReference>
<dbReference type="InterPro" id="IPR018644">
    <property type="entry name" value="DUF2071"/>
</dbReference>
<name>A0ABR8R915_9BACI</name>
<dbReference type="Gene3D" id="2.40.400.10">
    <property type="entry name" value="Acetoacetate decarboxylase-like"/>
    <property type="match status" value="1"/>
</dbReference>
<sequence>MEDKKDKWDASHRSWPLPKLPWTMTQTWNDLLFVHYPIDLNVLRKIVPDVLPLDSFNGKGWIGVVPFHMTNIRLRGTPRVPGTDRFAELNVRTYVTINGKPGVFFFSLDAENLLAVKVAQTVYHLPYMHADMKVVRSQSTIEYSSKRRHGVNAKLECSYRPISQPFYAEEGSFEEWLTERYCLYTLSKKGEPLRCDILHRKWPLQQAEAEIRVNTMLSEQGIQVEGDEPVLHYSKSMEVRMWPLVSAMDN</sequence>
<dbReference type="Pfam" id="PF09844">
    <property type="entry name" value="DUF2071"/>
    <property type="match status" value="1"/>
</dbReference>
<dbReference type="EMBL" id="JACSQO010000003">
    <property type="protein sequence ID" value="MBD7944278.1"/>
    <property type="molecule type" value="Genomic_DNA"/>
</dbReference>
<dbReference type="PANTHER" id="PTHR39186:SF1">
    <property type="entry name" value="DUF2071 DOMAIN-CONTAINING PROTEIN"/>
    <property type="match status" value="1"/>
</dbReference>